<feature type="compositionally biased region" description="Low complexity" evidence="1">
    <location>
        <begin position="399"/>
        <end position="418"/>
    </location>
</feature>
<protein>
    <submittedName>
        <fullName evidence="4">Centrosomal protein</fullName>
    </submittedName>
</protein>
<dbReference type="Pfam" id="PF21038">
    <property type="entry name" value="CEP104_N"/>
    <property type="match status" value="1"/>
</dbReference>
<feature type="domain" description="UVR" evidence="2">
    <location>
        <begin position="277"/>
        <end position="309"/>
    </location>
</feature>
<feature type="domain" description="Centrosomal protein CEP104 N-terminal" evidence="3">
    <location>
        <begin position="37"/>
        <end position="154"/>
    </location>
</feature>
<evidence type="ECO:0000259" key="3">
    <source>
        <dbReference type="Pfam" id="PF21038"/>
    </source>
</evidence>
<dbReference type="PANTHER" id="PTHR13371">
    <property type="entry name" value="GLYCINE-, GLUTAMATE-, THIENYLCYCLOHEXYLPIPERIDINE-BINDING PROTEIN"/>
    <property type="match status" value="1"/>
</dbReference>
<sequence length="418" mass="45774">MSRGPPDRIKFKVKAVTSEDPDHPVTEVHLLAPHSRGWRSEKFCSYPQDMLLDLSRPTHVHQIQVLSHQYLIATKVDIHVLCPQAETAGEDGWTKLGHFVFESNQESDFAARELKTVKIDRTMTTQIKLSFWRGHVNKHNIYNQVGVVSVNLIGWPEDGMVPESEVPRLRGRRDESSFAGPTVLNNVGVAAARHHRGEGGRGGGENYAVMESTSKAGLNVGSAELVSLALEAGIDPFVMHIIREAHKHKHKAVVREDYEEARRLRDGIERLKMIGVRVAELEGKKQKAVENEDYESAHVLKLDIDKLRQSCVSLGIGSMQGAAVAQEQRNQEREKALSANYKPEITGQGRRSASPAKAKAEPLGSAQPAAQGSGNRPRKELFAAEGQDEAPEARKRDGGSPVEVAAEGAGEVASAAQA</sequence>
<dbReference type="InterPro" id="IPR052607">
    <property type="entry name" value="CEP104-like"/>
</dbReference>
<dbReference type="AlphaFoldDB" id="A0AAX4PLX1"/>
<dbReference type="InterPro" id="IPR048739">
    <property type="entry name" value="CEP104_N"/>
</dbReference>
<dbReference type="PANTHER" id="PTHR13371:SF0">
    <property type="entry name" value="CENTROSOMAL PROTEIN OF 104 KDA"/>
    <property type="match status" value="1"/>
</dbReference>
<name>A0AAX4PLX1_9CHLO</name>
<evidence type="ECO:0000313" key="4">
    <source>
        <dbReference type="EMBL" id="WZN67166.1"/>
    </source>
</evidence>
<organism evidence="4 5">
    <name type="scientific">Chloropicon roscoffensis</name>
    <dbReference type="NCBI Taxonomy" id="1461544"/>
    <lineage>
        <taxon>Eukaryota</taxon>
        <taxon>Viridiplantae</taxon>
        <taxon>Chlorophyta</taxon>
        <taxon>Chloropicophyceae</taxon>
        <taxon>Chloropicales</taxon>
        <taxon>Chloropicaceae</taxon>
        <taxon>Chloropicon</taxon>
    </lineage>
</organism>
<evidence type="ECO:0000313" key="5">
    <source>
        <dbReference type="Proteomes" id="UP001472866"/>
    </source>
</evidence>
<feature type="region of interest" description="Disordered" evidence="1">
    <location>
        <begin position="328"/>
        <end position="418"/>
    </location>
</feature>
<proteinExistence type="predicted"/>
<accession>A0AAX4PLX1</accession>
<dbReference type="Pfam" id="PF02151">
    <property type="entry name" value="UVR"/>
    <property type="match status" value="1"/>
</dbReference>
<dbReference type="EMBL" id="CP151518">
    <property type="protein sequence ID" value="WZN67166.1"/>
    <property type="molecule type" value="Genomic_DNA"/>
</dbReference>
<dbReference type="Proteomes" id="UP001472866">
    <property type="component" value="Chromosome 18"/>
</dbReference>
<gene>
    <name evidence="4" type="ORF">HKI87_18g87380</name>
</gene>
<keyword evidence="5" id="KW-1185">Reference proteome</keyword>
<evidence type="ECO:0000256" key="1">
    <source>
        <dbReference type="SAM" id="MobiDB-lite"/>
    </source>
</evidence>
<reference evidence="4 5" key="1">
    <citation type="submission" date="2024-03" db="EMBL/GenBank/DDBJ databases">
        <title>Complete genome sequence of the green alga Chloropicon roscoffensis RCC1871.</title>
        <authorList>
            <person name="Lemieux C."/>
            <person name="Pombert J.-F."/>
            <person name="Otis C."/>
            <person name="Turmel M."/>
        </authorList>
    </citation>
    <scope>NUCLEOTIDE SEQUENCE [LARGE SCALE GENOMIC DNA]</scope>
    <source>
        <strain evidence="4 5">RCC1871</strain>
    </source>
</reference>
<dbReference type="GO" id="GO:0005929">
    <property type="term" value="C:cilium"/>
    <property type="evidence" value="ECO:0007669"/>
    <property type="project" value="TreeGrafter"/>
</dbReference>
<evidence type="ECO:0000259" key="2">
    <source>
        <dbReference type="Pfam" id="PF02151"/>
    </source>
</evidence>
<dbReference type="InterPro" id="IPR001943">
    <property type="entry name" value="UVR_dom"/>
</dbReference>